<dbReference type="AlphaFoldDB" id="A0A210PST8"/>
<dbReference type="InterPro" id="IPR011043">
    <property type="entry name" value="Gal_Oxase/kelch_b-propeller"/>
</dbReference>
<evidence type="ECO:0000313" key="1">
    <source>
        <dbReference type="EMBL" id="OWF39551.1"/>
    </source>
</evidence>
<dbReference type="EMBL" id="NEDP02005522">
    <property type="protein sequence ID" value="OWF39551.1"/>
    <property type="molecule type" value="Genomic_DNA"/>
</dbReference>
<dbReference type="SUPFAM" id="SSF117281">
    <property type="entry name" value="Kelch motif"/>
    <property type="match status" value="1"/>
</dbReference>
<dbReference type="SUPFAM" id="SSF50965">
    <property type="entry name" value="Galactose oxidase, central domain"/>
    <property type="match status" value="1"/>
</dbReference>
<reference evidence="1 2" key="1">
    <citation type="journal article" date="2017" name="Nat. Ecol. Evol.">
        <title>Scallop genome provides insights into evolution of bilaterian karyotype and development.</title>
        <authorList>
            <person name="Wang S."/>
            <person name="Zhang J."/>
            <person name="Jiao W."/>
            <person name="Li J."/>
            <person name="Xun X."/>
            <person name="Sun Y."/>
            <person name="Guo X."/>
            <person name="Huan P."/>
            <person name="Dong B."/>
            <person name="Zhang L."/>
            <person name="Hu X."/>
            <person name="Sun X."/>
            <person name="Wang J."/>
            <person name="Zhao C."/>
            <person name="Wang Y."/>
            <person name="Wang D."/>
            <person name="Huang X."/>
            <person name="Wang R."/>
            <person name="Lv J."/>
            <person name="Li Y."/>
            <person name="Zhang Z."/>
            <person name="Liu B."/>
            <person name="Lu W."/>
            <person name="Hui Y."/>
            <person name="Liang J."/>
            <person name="Zhou Z."/>
            <person name="Hou R."/>
            <person name="Li X."/>
            <person name="Liu Y."/>
            <person name="Li H."/>
            <person name="Ning X."/>
            <person name="Lin Y."/>
            <person name="Zhao L."/>
            <person name="Xing Q."/>
            <person name="Dou J."/>
            <person name="Li Y."/>
            <person name="Mao J."/>
            <person name="Guo H."/>
            <person name="Dou H."/>
            <person name="Li T."/>
            <person name="Mu C."/>
            <person name="Jiang W."/>
            <person name="Fu Q."/>
            <person name="Fu X."/>
            <person name="Miao Y."/>
            <person name="Liu J."/>
            <person name="Yu Q."/>
            <person name="Li R."/>
            <person name="Liao H."/>
            <person name="Li X."/>
            <person name="Kong Y."/>
            <person name="Jiang Z."/>
            <person name="Chourrout D."/>
            <person name="Li R."/>
            <person name="Bao Z."/>
        </authorList>
    </citation>
    <scope>NUCLEOTIDE SEQUENCE [LARGE SCALE GENOMIC DNA]</scope>
    <source>
        <strain evidence="1 2">PY_sf001</strain>
    </source>
</reference>
<dbReference type="Proteomes" id="UP000242188">
    <property type="component" value="Unassembled WGS sequence"/>
</dbReference>
<dbReference type="OrthoDB" id="10251809at2759"/>
<accession>A0A210PST8</accession>
<comment type="caution">
    <text evidence="1">The sequence shown here is derived from an EMBL/GenBank/DDBJ whole genome shotgun (WGS) entry which is preliminary data.</text>
</comment>
<evidence type="ECO:0000313" key="2">
    <source>
        <dbReference type="Proteomes" id="UP000242188"/>
    </source>
</evidence>
<name>A0A210PST8_MIZYE</name>
<sequence length="335" mass="36134">MASGSGTQRGNAKGLLADWELVTPNGPSLTFHVGCILGSDLYIHSGMETKDGKQPSDKLYRYSAGSASWQEIRATGSPALSHHACVSLAGRYMLLIGGWDGKSRTGKVVAFDSEKQQWLVQETSGFPGDAGLSSHTATLLASGEIIIFGREGSLRMQRRHGNGYMLTGSVESGRFTFKEFTNAAASRSGHTSNIVGNKLCIVGGRENNLIEIHDRFKSGESDSQAVPSKLLSIVEKLTPMSKLPGGRKNHITISGPGIIFIHGGDTFDGRSRESVGEMFLVTFKPTMQFYKLGDSPVRRSGHICCIIGDKAFLHGGIGGKNNSHVYNETYCLEFK</sequence>
<dbReference type="Gene3D" id="2.120.10.80">
    <property type="entry name" value="Kelch-type beta propeller"/>
    <property type="match status" value="2"/>
</dbReference>
<gene>
    <name evidence="1" type="ORF">KP79_PYT23319</name>
</gene>
<dbReference type="Pfam" id="PF24681">
    <property type="entry name" value="Kelch_KLHDC2_KLHL20_DRC7"/>
    <property type="match status" value="1"/>
</dbReference>
<proteinExistence type="predicted"/>
<keyword evidence="2" id="KW-1185">Reference proteome</keyword>
<dbReference type="PANTHER" id="PTHR47196">
    <property type="entry name" value="KELCH DOMAIN-CONTAINING PROTEIN 9"/>
    <property type="match status" value="1"/>
</dbReference>
<dbReference type="InterPro" id="IPR015915">
    <property type="entry name" value="Kelch-typ_b-propeller"/>
</dbReference>
<protein>
    <submittedName>
        <fullName evidence="1">Kelch domain-containing protein 9</fullName>
    </submittedName>
</protein>
<organism evidence="1 2">
    <name type="scientific">Mizuhopecten yessoensis</name>
    <name type="common">Japanese scallop</name>
    <name type="synonym">Patinopecten yessoensis</name>
    <dbReference type="NCBI Taxonomy" id="6573"/>
    <lineage>
        <taxon>Eukaryota</taxon>
        <taxon>Metazoa</taxon>
        <taxon>Spiralia</taxon>
        <taxon>Lophotrochozoa</taxon>
        <taxon>Mollusca</taxon>
        <taxon>Bivalvia</taxon>
        <taxon>Autobranchia</taxon>
        <taxon>Pteriomorphia</taxon>
        <taxon>Pectinida</taxon>
        <taxon>Pectinoidea</taxon>
        <taxon>Pectinidae</taxon>
        <taxon>Mizuhopecten</taxon>
    </lineage>
</organism>
<dbReference type="PANTHER" id="PTHR47196:SF1">
    <property type="entry name" value="KELCH DOMAIN-CONTAINING PROTEIN 9"/>
    <property type="match status" value="1"/>
</dbReference>
<dbReference type="GO" id="GO:0030332">
    <property type="term" value="F:cyclin binding"/>
    <property type="evidence" value="ECO:0007669"/>
    <property type="project" value="TreeGrafter"/>
</dbReference>
<dbReference type="InterPro" id="IPR042941">
    <property type="entry name" value="KLDC9"/>
</dbReference>